<dbReference type="Pfam" id="PF02518">
    <property type="entry name" value="HATPase_c"/>
    <property type="match status" value="1"/>
</dbReference>
<dbReference type="GO" id="GO:0046872">
    <property type="term" value="F:metal ion binding"/>
    <property type="evidence" value="ECO:0007669"/>
    <property type="project" value="UniProtKB-KW"/>
</dbReference>
<evidence type="ECO:0000256" key="12">
    <source>
        <dbReference type="ARBA" id="ARBA00023012"/>
    </source>
</evidence>
<dbReference type="GO" id="GO:0000155">
    <property type="term" value="F:phosphorelay sensor kinase activity"/>
    <property type="evidence" value="ECO:0007669"/>
    <property type="project" value="InterPro"/>
</dbReference>
<dbReference type="STRING" id="1004.SAMN05661012_06289"/>
<keyword evidence="16" id="KW-0472">Membrane</keyword>
<gene>
    <name evidence="18" type="ORF">SAMN05661012_06289</name>
    <name evidence="19" type="ORF">SR876_07095</name>
</gene>
<dbReference type="InterPro" id="IPR050482">
    <property type="entry name" value="Sensor_HK_TwoCompSys"/>
</dbReference>
<dbReference type="SUPFAM" id="SSF55874">
    <property type="entry name" value="ATPase domain of HSP90 chaperone/DNA topoisomerase II/histidine kinase"/>
    <property type="match status" value="1"/>
</dbReference>
<evidence type="ECO:0000256" key="11">
    <source>
        <dbReference type="ARBA" id="ARBA00023004"/>
    </source>
</evidence>
<comment type="catalytic activity">
    <reaction evidence="1">
        <text>ATP + protein L-histidine = ADP + protein N-phospho-L-histidine.</text>
        <dbReference type="EC" id="2.7.13.3"/>
    </reaction>
</comment>
<comment type="subcellular location">
    <subcellularLocation>
        <location evidence="3">Cytoplasm</location>
    </subcellularLocation>
</comment>
<dbReference type="EMBL" id="FPIZ01000037">
    <property type="protein sequence ID" value="SFW88656.1"/>
    <property type="molecule type" value="Genomic_DNA"/>
</dbReference>
<dbReference type="RefSeq" id="WP_072366061.1">
    <property type="nucleotide sequence ID" value="NZ_CP139972.1"/>
</dbReference>
<feature type="transmembrane region" description="Helical" evidence="16">
    <location>
        <begin position="12"/>
        <end position="32"/>
    </location>
</feature>
<evidence type="ECO:0000256" key="13">
    <source>
        <dbReference type="ARBA" id="ARBA00023014"/>
    </source>
</evidence>
<dbReference type="InterPro" id="IPR036890">
    <property type="entry name" value="HATPase_C_sf"/>
</dbReference>
<dbReference type="GO" id="GO:0005737">
    <property type="term" value="C:cytoplasm"/>
    <property type="evidence" value="ECO:0007669"/>
    <property type="project" value="UniProtKB-SubCell"/>
</dbReference>
<dbReference type="EC" id="2.7.13.3" evidence="4"/>
<proteinExistence type="predicted"/>
<evidence type="ECO:0000256" key="5">
    <source>
        <dbReference type="ARBA" id="ARBA00017322"/>
    </source>
</evidence>
<keyword evidence="7" id="KW-0963">Cytoplasm</keyword>
<keyword evidence="10 18" id="KW-0418">Kinase</keyword>
<keyword evidence="16" id="KW-0812">Transmembrane</keyword>
<keyword evidence="11" id="KW-0408">Iron</keyword>
<dbReference type="CDD" id="cd16917">
    <property type="entry name" value="HATPase_UhpB-NarQ-NarX-like"/>
    <property type="match status" value="1"/>
</dbReference>
<keyword evidence="9" id="KW-0479">Metal-binding</keyword>
<dbReference type="InterPro" id="IPR005467">
    <property type="entry name" value="His_kinase_dom"/>
</dbReference>
<dbReference type="Gene3D" id="1.20.5.1930">
    <property type="match status" value="1"/>
</dbReference>
<dbReference type="PANTHER" id="PTHR24421">
    <property type="entry name" value="NITRATE/NITRITE SENSOR PROTEIN NARX-RELATED"/>
    <property type="match status" value="1"/>
</dbReference>
<evidence type="ECO:0000313" key="19">
    <source>
        <dbReference type="EMBL" id="WQG91259.1"/>
    </source>
</evidence>
<evidence type="ECO:0000256" key="14">
    <source>
        <dbReference type="ARBA" id="ARBA00024827"/>
    </source>
</evidence>
<dbReference type="Gene3D" id="3.30.565.10">
    <property type="entry name" value="Histidine kinase-like ATPase, C-terminal domain"/>
    <property type="match status" value="1"/>
</dbReference>
<evidence type="ECO:0000256" key="2">
    <source>
        <dbReference type="ARBA" id="ARBA00001966"/>
    </source>
</evidence>
<name>A0A1K1SW88_9BACT</name>
<organism evidence="18 20">
    <name type="scientific">Chitinophaga sancti</name>
    <dbReference type="NCBI Taxonomy" id="1004"/>
    <lineage>
        <taxon>Bacteria</taxon>
        <taxon>Pseudomonadati</taxon>
        <taxon>Bacteroidota</taxon>
        <taxon>Chitinophagia</taxon>
        <taxon>Chitinophagales</taxon>
        <taxon>Chitinophagaceae</taxon>
        <taxon>Chitinophaga</taxon>
    </lineage>
</organism>
<keyword evidence="12" id="KW-0902">Two-component regulatory system</keyword>
<evidence type="ECO:0000313" key="21">
    <source>
        <dbReference type="Proteomes" id="UP001326715"/>
    </source>
</evidence>
<evidence type="ECO:0000256" key="7">
    <source>
        <dbReference type="ARBA" id="ARBA00022490"/>
    </source>
</evidence>
<evidence type="ECO:0000256" key="10">
    <source>
        <dbReference type="ARBA" id="ARBA00022777"/>
    </source>
</evidence>
<evidence type="ECO:0000256" key="1">
    <source>
        <dbReference type="ARBA" id="ARBA00000085"/>
    </source>
</evidence>
<dbReference type="InterPro" id="IPR004358">
    <property type="entry name" value="Sig_transdc_His_kin-like_C"/>
</dbReference>
<evidence type="ECO:0000256" key="8">
    <source>
        <dbReference type="ARBA" id="ARBA00022679"/>
    </source>
</evidence>
<keyword evidence="16" id="KW-1133">Transmembrane helix</keyword>
<dbReference type="Pfam" id="PF07730">
    <property type="entry name" value="HisKA_3"/>
    <property type="match status" value="1"/>
</dbReference>
<dbReference type="Proteomes" id="UP001326715">
    <property type="component" value="Chromosome"/>
</dbReference>
<dbReference type="Proteomes" id="UP000183788">
    <property type="component" value="Unassembled WGS sequence"/>
</dbReference>
<reference evidence="19 21" key="2">
    <citation type="submission" date="2023-11" db="EMBL/GenBank/DDBJ databases">
        <title>MicrobeMod: A computational toolkit for identifying prokaryotic methylation and restriction-modification with nanopore sequencing.</title>
        <authorList>
            <person name="Crits-Christoph A."/>
            <person name="Kang S.C."/>
            <person name="Lee H."/>
            <person name="Ostrov N."/>
        </authorList>
    </citation>
    <scope>NUCLEOTIDE SEQUENCE [LARGE SCALE GENOMIC DNA]</scope>
    <source>
        <strain evidence="19 21">ATCC 23090</strain>
    </source>
</reference>
<evidence type="ECO:0000256" key="15">
    <source>
        <dbReference type="ARBA" id="ARBA00030800"/>
    </source>
</evidence>
<evidence type="ECO:0000256" key="16">
    <source>
        <dbReference type="SAM" id="Phobius"/>
    </source>
</evidence>
<dbReference type="PROSITE" id="PS50109">
    <property type="entry name" value="HIS_KIN"/>
    <property type="match status" value="1"/>
</dbReference>
<keyword evidence="8" id="KW-0808">Transferase</keyword>
<evidence type="ECO:0000313" key="20">
    <source>
        <dbReference type="Proteomes" id="UP000183788"/>
    </source>
</evidence>
<dbReference type="GO" id="GO:0051539">
    <property type="term" value="F:4 iron, 4 sulfur cluster binding"/>
    <property type="evidence" value="ECO:0007669"/>
    <property type="project" value="UniProtKB-KW"/>
</dbReference>
<accession>A0A1K1SW88</accession>
<sequence length="261" mass="29136">MQISSKEILFFIGITTVIFLIAPLFLIVYVNLYNRRKKKHAEEKEVLKQAFDTELLKTQMEVQEQTLKTIAYDLHDNIGQLLGLTVMTLGSINMQDTEKAGEKVAAAEALAKRAVKELRALSRLLHGEELLNRGLVDAIAFELEYLERSDFFKITYTHPDTPLPPLADKVTIVFRLFQEILNNIVRHAQANEIVINLAFAGNVLTLSIQDNGSGFDVSEIMKQHKGMGLQNIQKRAGMIGGQAQILSTPGAGTTIKITIPY</sequence>
<dbReference type="EMBL" id="CP140154">
    <property type="protein sequence ID" value="WQG91259.1"/>
    <property type="molecule type" value="Genomic_DNA"/>
</dbReference>
<keyword evidence="6" id="KW-0004">4Fe-4S</keyword>
<evidence type="ECO:0000313" key="18">
    <source>
        <dbReference type="EMBL" id="SFW88656.1"/>
    </source>
</evidence>
<dbReference type="GO" id="GO:0046983">
    <property type="term" value="F:protein dimerization activity"/>
    <property type="evidence" value="ECO:0007669"/>
    <property type="project" value="InterPro"/>
</dbReference>
<evidence type="ECO:0000259" key="17">
    <source>
        <dbReference type="PROSITE" id="PS50109"/>
    </source>
</evidence>
<keyword evidence="21" id="KW-1185">Reference proteome</keyword>
<evidence type="ECO:0000256" key="9">
    <source>
        <dbReference type="ARBA" id="ARBA00022723"/>
    </source>
</evidence>
<dbReference type="AlphaFoldDB" id="A0A1K1SW88"/>
<protein>
    <recommendedName>
        <fullName evidence="5">Oxygen sensor histidine kinase NreB</fullName>
        <ecNumber evidence="4">2.7.13.3</ecNumber>
    </recommendedName>
    <alternativeName>
        <fullName evidence="15">Nitrogen regulation protein B</fullName>
    </alternativeName>
</protein>
<keyword evidence="13" id="KW-0411">Iron-sulfur</keyword>
<dbReference type="InterPro" id="IPR003594">
    <property type="entry name" value="HATPase_dom"/>
</dbReference>
<reference evidence="18 20" key="1">
    <citation type="submission" date="2016-11" db="EMBL/GenBank/DDBJ databases">
        <authorList>
            <person name="Jaros S."/>
            <person name="Januszkiewicz K."/>
            <person name="Wedrychowicz H."/>
        </authorList>
    </citation>
    <scope>NUCLEOTIDE SEQUENCE [LARGE SCALE GENOMIC DNA]</scope>
    <source>
        <strain evidence="18 20">DSM 784</strain>
    </source>
</reference>
<dbReference type="InterPro" id="IPR011712">
    <property type="entry name" value="Sig_transdc_His_kin_sub3_dim/P"/>
</dbReference>
<dbReference type="GO" id="GO:0016020">
    <property type="term" value="C:membrane"/>
    <property type="evidence" value="ECO:0007669"/>
    <property type="project" value="InterPro"/>
</dbReference>
<evidence type="ECO:0000256" key="4">
    <source>
        <dbReference type="ARBA" id="ARBA00012438"/>
    </source>
</evidence>
<feature type="domain" description="Histidine kinase" evidence="17">
    <location>
        <begin position="69"/>
        <end position="261"/>
    </location>
</feature>
<evidence type="ECO:0000256" key="3">
    <source>
        <dbReference type="ARBA" id="ARBA00004496"/>
    </source>
</evidence>
<evidence type="ECO:0000256" key="6">
    <source>
        <dbReference type="ARBA" id="ARBA00022485"/>
    </source>
</evidence>
<dbReference type="PRINTS" id="PR00344">
    <property type="entry name" value="BCTRLSENSOR"/>
</dbReference>
<comment type="cofactor">
    <cofactor evidence="2">
        <name>[4Fe-4S] cluster</name>
        <dbReference type="ChEBI" id="CHEBI:49883"/>
    </cofactor>
</comment>
<dbReference type="OrthoDB" id="5401121at2"/>
<comment type="function">
    <text evidence="14">Member of the two-component regulatory system NreB/NreC involved in the control of dissimilatory nitrate/nitrite reduction in response to oxygen. NreB functions as a direct oxygen sensor histidine kinase which is autophosphorylated, in the absence of oxygen, probably at the conserved histidine residue, and transfers its phosphate group probably to a conserved aspartate residue of NreC. NreB/NreC activates the expression of the nitrate (narGHJI) and nitrite (nir) reductase operons, as well as the putative nitrate transporter gene narT.</text>
</comment>
<dbReference type="SMART" id="SM00387">
    <property type="entry name" value="HATPase_c"/>
    <property type="match status" value="1"/>
</dbReference>